<dbReference type="PANTHER" id="PTHR45125">
    <property type="entry name" value="F21J9.4-RELATED"/>
    <property type="match status" value="1"/>
</dbReference>
<evidence type="ECO:0000313" key="1">
    <source>
        <dbReference type="EMBL" id="KAK2651827.1"/>
    </source>
</evidence>
<proteinExistence type="predicted"/>
<reference evidence="1" key="1">
    <citation type="journal article" date="2023" name="Plant J.">
        <title>Genome sequences and population genomics provide insights into the demographic history, inbreeding, and mutation load of two 'living fossil' tree species of Dipteronia.</title>
        <authorList>
            <person name="Feng Y."/>
            <person name="Comes H.P."/>
            <person name="Chen J."/>
            <person name="Zhu S."/>
            <person name="Lu R."/>
            <person name="Zhang X."/>
            <person name="Li P."/>
            <person name="Qiu J."/>
            <person name="Olsen K.M."/>
            <person name="Qiu Y."/>
        </authorList>
    </citation>
    <scope>NUCLEOTIDE SEQUENCE</scope>
    <source>
        <strain evidence="1">KIB01</strain>
    </source>
</reference>
<comment type="caution">
    <text evidence="1">The sequence shown here is derived from an EMBL/GenBank/DDBJ whole genome shotgun (WGS) entry which is preliminary data.</text>
</comment>
<evidence type="ECO:0000313" key="2">
    <source>
        <dbReference type="Proteomes" id="UP001280121"/>
    </source>
</evidence>
<accession>A0AAD9X340</accession>
<gene>
    <name evidence="1" type="ORF">Ddye_011683</name>
</gene>
<dbReference type="EMBL" id="JANJYI010000004">
    <property type="protein sequence ID" value="KAK2651827.1"/>
    <property type="molecule type" value="Genomic_DNA"/>
</dbReference>
<protein>
    <submittedName>
        <fullName evidence="1">Uncharacterized protein</fullName>
    </submittedName>
</protein>
<organism evidence="1 2">
    <name type="scientific">Dipteronia dyeriana</name>
    <dbReference type="NCBI Taxonomy" id="168575"/>
    <lineage>
        <taxon>Eukaryota</taxon>
        <taxon>Viridiplantae</taxon>
        <taxon>Streptophyta</taxon>
        <taxon>Embryophyta</taxon>
        <taxon>Tracheophyta</taxon>
        <taxon>Spermatophyta</taxon>
        <taxon>Magnoliopsida</taxon>
        <taxon>eudicotyledons</taxon>
        <taxon>Gunneridae</taxon>
        <taxon>Pentapetalae</taxon>
        <taxon>rosids</taxon>
        <taxon>malvids</taxon>
        <taxon>Sapindales</taxon>
        <taxon>Sapindaceae</taxon>
        <taxon>Hippocastanoideae</taxon>
        <taxon>Acereae</taxon>
        <taxon>Dipteronia</taxon>
    </lineage>
</organism>
<keyword evidence="2" id="KW-1185">Reference proteome</keyword>
<dbReference type="PANTHER" id="PTHR45125:SF36">
    <property type="entry name" value="BNAC01G27460D PROTEIN"/>
    <property type="match status" value="1"/>
</dbReference>
<name>A0AAD9X340_9ROSI</name>
<sequence length="84" mass="9940">MFWARVETDYNNNKLSFIYELRNKRSLQCCMKTIFTTMGKMRGCLRQIENLKPSGASEVDIMNQTKILLAQDNKYKHGFKFDHV</sequence>
<dbReference type="Proteomes" id="UP001280121">
    <property type="component" value="Unassembled WGS sequence"/>
</dbReference>
<dbReference type="AlphaFoldDB" id="A0AAD9X340"/>